<dbReference type="Pfam" id="PF24664">
    <property type="entry name" value="Monjiviricetes_fusion"/>
    <property type="match status" value="1"/>
</dbReference>
<dbReference type="InParanoid" id="F4WB77"/>
<gene>
    <name evidence="2" type="ORF">G5I_02782</name>
</gene>
<evidence type="ECO:0000256" key="1">
    <source>
        <dbReference type="SAM" id="Coils"/>
    </source>
</evidence>
<evidence type="ECO:0000313" key="3">
    <source>
        <dbReference type="Proteomes" id="UP000007755"/>
    </source>
</evidence>
<name>F4WB77_ACREC</name>
<dbReference type="AlphaFoldDB" id="F4WB77"/>
<protein>
    <submittedName>
        <fullName evidence="2">Uncharacterized protein</fullName>
    </submittedName>
</protein>
<sequence>MTNEVDIVDLQRRLQQQERLIRQLQEQQQHLEQSQDTIIHGYAIHTIYGWSLYLIEALWDSITNLIIHFSQKPKRRETSQEEAAKINHIRRKSKSAKNITNREGSTEISIEQENARIYPQLVGNRAYAEPCCLISRKARV</sequence>
<accession>F4WB77</accession>
<dbReference type="eggNOG" id="ENOG502TBPY">
    <property type="taxonomic scope" value="Eukaryota"/>
</dbReference>
<dbReference type="Proteomes" id="UP000007755">
    <property type="component" value="Unassembled WGS sequence"/>
</dbReference>
<evidence type="ECO:0000313" key="2">
    <source>
        <dbReference type="EMBL" id="EGI68550.1"/>
    </source>
</evidence>
<keyword evidence="3" id="KW-1185">Reference proteome</keyword>
<keyword evidence="1" id="KW-0175">Coiled coil</keyword>
<organism evidence="3">
    <name type="scientific">Acromyrmex echinatior</name>
    <name type="common">Panamanian leafcutter ant</name>
    <name type="synonym">Acromyrmex octospinosus echinatior</name>
    <dbReference type="NCBI Taxonomy" id="103372"/>
    <lineage>
        <taxon>Eukaryota</taxon>
        <taxon>Metazoa</taxon>
        <taxon>Ecdysozoa</taxon>
        <taxon>Arthropoda</taxon>
        <taxon>Hexapoda</taxon>
        <taxon>Insecta</taxon>
        <taxon>Pterygota</taxon>
        <taxon>Neoptera</taxon>
        <taxon>Endopterygota</taxon>
        <taxon>Hymenoptera</taxon>
        <taxon>Apocrita</taxon>
        <taxon>Aculeata</taxon>
        <taxon>Formicoidea</taxon>
        <taxon>Formicidae</taxon>
        <taxon>Myrmicinae</taxon>
        <taxon>Acromyrmex</taxon>
    </lineage>
</organism>
<feature type="coiled-coil region" evidence="1">
    <location>
        <begin position="7"/>
        <end position="37"/>
    </location>
</feature>
<proteinExistence type="predicted"/>
<dbReference type="EMBL" id="GL888058">
    <property type="protein sequence ID" value="EGI68550.1"/>
    <property type="molecule type" value="Genomic_DNA"/>
</dbReference>
<reference evidence="2" key="1">
    <citation type="submission" date="2011-02" db="EMBL/GenBank/DDBJ databases">
        <title>The genome of the leaf-cutting ant Acromyrmex echinatior suggests key adaptations to social evolution and fungus farming.</title>
        <authorList>
            <person name="Nygaard S."/>
            <person name="Zhang G."/>
        </authorList>
    </citation>
    <scope>NUCLEOTIDE SEQUENCE</scope>
</reference>